<dbReference type="AlphaFoldDB" id="K8EIX5"/>
<evidence type="ECO:0000313" key="4">
    <source>
        <dbReference type="EMBL" id="CCO18142.1"/>
    </source>
</evidence>
<evidence type="ECO:0000256" key="1">
    <source>
        <dbReference type="SAM" id="Coils"/>
    </source>
</evidence>
<dbReference type="Proteomes" id="UP000198341">
    <property type="component" value="Chromosome 10"/>
</dbReference>
<feature type="compositionally biased region" description="Polar residues" evidence="2">
    <location>
        <begin position="299"/>
        <end position="311"/>
    </location>
</feature>
<sequence length="565" mass="62321">MSGGGGGRRGGVGKGARPLSVSEDNNTDNSNELLEQASEFLLNSPEKNTKKNKNNKGSSPNEKDTISENSEKNTRSSESEWTTVVSKRNHLYLDTSKMNTKSLGEDGQQQASPVALSPMTKVIREAEKFVSRNDAENNNATTNNNNNNNGKGKSNRNLDFDSATNNTTEEEWQQPKSKRKNSITSPPPKVKMHQKKIELQDDDYFSESGGTPSPSAGRKNQYFANKKVGSTTTTKKANGSKENEPNREKTNNNNENNNKTVTFNTTATAIAPSSLSSSSTPGSEPAFATRGDNKGRSAVSFQNLSRQSSVDQMEAMFSPSDASDAFGMPSPSGSMSNLFAESGDEGDELSQRGKKIGKHVKIMRKESISQIDSILEGEEYDPARHDDEDDDDSDEDDDDRSETSFDSDRQRRKTTTSSRSQGAKGGGFGSPFKTRNKAFANDVDDSEGERKEAGIIDNKMNNDENLDENLDELYALKDKVTEKFFAYKNKPDFTLQQAQEMLKKAEELLAGDAKSALEIDQRLMLLEQELREMRQDATIFFYGVGGIFLAWTGMKVVGYVWSFFG</sequence>
<feature type="compositionally biased region" description="Gly residues" evidence="2">
    <location>
        <begin position="1"/>
        <end position="14"/>
    </location>
</feature>
<keyword evidence="1" id="KW-0175">Coiled coil</keyword>
<feature type="compositionally biased region" description="Polar residues" evidence="2">
    <location>
        <begin position="22"/>
        <end position="33"/>
    </location>
</feature>
<organism evidence="4 5">
    <name type="scientific">Bathycoccus prasinos</name>
    <dbReference type="NCBI Taxonomy" id="41875"/>
    <lineage>
        <taxon>Eukaryota</taxon>
        <taxon>Viridiplantae</taxon>
        <taxon>Chlorophyta</taxon>
        <taxon>Mamiellophyceae</taxon>
        <taxon>Mamiellales</taxon>
        <taxon>Bathycoccaceae</taxon>
        <taxon>Bathycoccus</taxon>
    </lineage>
</organism>
<feature type="compositionally biased region" description="Basic and acidic residues" evidence="2">
    <location>
        <begin position="122"/>
        <end position="135"/>
    </location>
</feature>
<feature type="compositionally biased region" description="Low complexity" evidence="2">
    <location>
        <begin position="136"/>
        <end position="157"/>
    </location>
</feature>
<evidence type="ECO:0000313" key="5">
    <source>
        <dbReference type="Proteomes" id="UP000198341"/>
    </source>
</evidence>
<feature type="region of interest" description="Disordered" evidence="2">
    <location>
        <begin position="1"/>
        <end position="462"/>
    </location>
</feature>
<feature type="compositionally biased region" description="Basic and acidic residues" evidence="2">
    <location>
        <begin position="239"/>
        <end position="250"/>
    </location>
</feature>
<protein>
    <submittedName>
        <fullName evidence="4">Uncharacterized protein</fullName>
    </submittedName>
</protein>
<feature type="compositionally biased region" description="Polar residues" evidence="2">
    <location>
        <begin position="96"/>
        <end position="112"/>
    </location>
</feature>
<dbReference type="GeneID" id="19013119"/>
<keyword evidence="3" id="KW-0472">Membrane</keyword>
<name>K8EIX5_9CHLO</name>
<evidence type="ECO:0000256" key="3">
    <source>
        <dbReference type="SAM" id="Phobius"/>
    </source>
</evidence>
<feature type="compositionally biased region" description="Low complexity" evidence="2">
    <location>
        <begin position="251"/>
        <end position="286"/>
    </location>
</feature>
<feature type="compositionally biased region" description="Polar residues" evidence="2">
    <location>
        <begin position="228"/>
        <end position="237"/>
    </location>
</feature>
<reference evidence="4 5" key="1">
    <citation type="submission" date="2011-10" db="EMBL/GenBank/DDBJ databases">
        <authorList>
            <person name="Genoscope - CEA"/>
        </authorList>
    </citation>
    <scope>NUCLEOTIDE SEQUENCE [LARGE SCALE GENOMIC DNA]</scope>
    <source>
        <strain evidence="4 5">RCC 1105</strain>
    </source>
</reference>
<feature type="transmembrane region" description="Helical" evidence="3">
    <location>
        <begin position="539"/>
        <end position="564"/>
    </location>
</feature>
<feature type="coiled-coil region" evidence="1">
    <location>
        <begin position="495"/>
        <end position="536"/>
    </location>
</feature>
<dbReference type="RefSeq" id="XP_007510609.1">
    <property type="nucleotide sequence ID" value="XM_007510547.1"/>
</dbReference>
<evidence type="ECO:0000256" key="2">
    <source>
        <dbReference type="SAM" id="MobiDB-lite"/>
    </source>
</evidence>
<accession>K8EIX5</accession>
<feature type="compositionally biased region" description="Basic and acidic residues" evidence="2">
    <location>
        <begin position="61"/>
        <end position="78"/>
    </location>
</feature>
<dbReference type="EMBL" id="FO082269">
    <property type="protein sequence ID" value="CCO18142.1"/>
    <property type="molecule type" value="Genomic_DNA"/>
</dbReference>
<keyword evidence="3" id="KW-0812">Transmembrane</keyword>
<feature type="compositionally biased region" description="Basic residues" evidence="2">
    <location>
        <begin position="352"/>
        <end position="362"/>
    </location>
</feature>
<dbReference type="KEGG" id="bpg:Bathy10g00420"/>
<gene>
    <name evidence="4" type="ordered locus">Bathy10g00420</name>
</gene>
<proteinExistence type="predicted"/>
<keyword evidence="5" id="KW-1185">Reference proteome</keyword>
<feature type="compositionally biased region" description="Acidic residues" evidence="2">
    <location>
        <begin position="387"/>
        <end position="400"/>
    </location>
</feature>
<keyword evidence="3" id="KW-1133">Transmembrane helix</keyword>